<dbReference type="InterPro" id="IPR036583">
    <property type="entry name" value="23S_rRNA_IVS_sf"/>
</dbReference>
<dbReference type="AlphaFoldDB" id="A0A8J2V6L1"/>
<dbReference type="PANTHER" id="PTHR38471:SF2">
    <property type="entry name" value="FOUR HELIX BUNDLE PROTEIN"/>
    <property type="match status" value="1"/>
</dbReference>
<keyword evidence="2" id="KW-1185">Reference proteome</keyword>
<organism evidence="1 2">
    <name type="scientific">Aquisalinus flavus</name>
    <dbReference type="NCBI Taxonomy" id="1526572"/>
    <lineage>
        <taxon>Bacteria</taxon>
        <taxon>Pseudomonadati</taxon>
        <taxon>Pseudomonadota</taxon>
        <taxon>Alphaproteobacteria</taxon>
        <taxon>Parvularculales</taxon>
        <taxon>Parvularculaceae</taxon>
        <taxon>Aquisalinus</taxon>
    </lineage>
</organism>
<reference evidence="1" key="1">
    <citation type="journal article" date="2014" name="Int. J. Syst. Evol. Microbiol.">
        <title>Complete genome sequence of Corynebacterium casei LMG S-19264T (=DSM 44701T), isolated from a smear-ripened cheese.</title>
        <authorList>
            <consortium name="US DOE Joint Genome Institute (JGI-PGF)"/>
            <person name="Walter F."/>
            <person name="Albersmeier A."/>
            <person name="Kalinowski J."/>
            <person name="Ruckert C."/>
        </authorList>
    </citation>
    <scope>NUCLEOTIDE SEQUENCE</scope>
    <source>
        <strain evidence="1">CGMCC 1.12921</strain>
    </source>
</reference>
<dbReference type="NCBIfam" id="TIGR02436">
    <property type="entry name" value="four helix bundle protein"/>
    <property type="match status" value="1"/>
</dbReference>
<sequence>MNGEKAITDYRDLDVWKYAMDLSVEIYRITSAYPREEQFGLVSQMRRSSVSIPSNIAEGFGRETTQAFIQFLRISQGSLKELETQILLSRRLEFIKEQEAGHLLGQSTRIGKMLNGLIRKLIGRKDR</sequence>
<evidence type="ECO:0000313" key="1">
    <source>
        <dbReference type="EMBL" id="GGD06229.1"/>
    </source>
</evidence>
<dbReference type="CDD" id="cd16377">
    <property type="entry name" value="23S_rRNA_IVP_like"/>
    <property type="match status" value="1"/>
</dbReference>
<dbReference type="Proteomes" id="UP000613582">
    <property type="component" value="Unassembled WGS sequence"/>
</dbReference>
<name>A0A8J2V6L1_9PROT</name>
<comment type="caution">
    <text evidence="1">The sequence shown here is derived from an EMBL/GenBank/DDBJ whole genome shotgun (WGS) entry which is preliminary data.</text>
</comment>
<dbReference type="PANTHER" id="PTHR38471">
    <property type="entry name" value="FOUR HELIX BUNDLE PROTEIN"/>
    <property type="match status" value="1"/>
</dbReference>
<dbReference type="RefSeq" id="WP_206711260.1">
    <property type="nucleotide sequence ID" value="NZ_BMGH01000001.1"/>
</dbReference>
<dbReference type="SUPFAM" id="SSF158446">
    <property type="entry name" value="IVS-encoded protein-like"/>
    <property type="match status" value="1"/>
</dbReference>
<dbReference type="Gene3D" id="1.20.1440.60">
    <property type="entry name" value="23S rRNA-intervening sequence"/>
    <property type="match status" value="1"/>
</dbReference>
<dbReference type="InterPro" id="IPR012657">
    <property type="entry name" value="23S_rRNA-intervening_sequence"/>
</dbReference>
<dbReference type="Pfam" id="PF05635">
    <property type="entry name" value="23S_rRNA_IVP"/>
    <property type="match status" value="1"/>
</dbReference>
<accession>A0A8J2V6L1</accession>
<protein>
    <submittedName>
        <fullName evidence="1">Four helix bundle protein</fullName>
    </submittedName>
</protein>
<proteinExistence type="predicted"/>
<evidence type="ECO:0000313" key="2">
    <source>
        <dbReference type="Proteomes" id="UP000613582"/>
    </source>
</evidence>
<dbReference type="EMBL" id="BMGH01000001">
    <property type="protein sequence ID" value="GGD06229.1"/>
    <property type="molecule type" value="Genomic_DNA"/>
</dbReference>
<dbReference type="NCBIfam" id="NF008911">
    <property type="entry name" value="PRK12275.1-2"/>
    <property type="match status" value="1"/>
</dbReference>
<reference evidence="1" key="2">
    <citation type="submission" date="2020-09" db="EMBL/GenBank/DDBJ databases">
        <authorList>
            <person name="Sun Q."/>
            <person name="Zhou Y."/>
        </authorList>
    </citation>
    <scope>NUCLEOTIDE SEQUENCE</scope>
    <source>
        <strain evidence="1">CGMCC 1.12921</strain>
    </source>
</reference>
<gene>
    <name evidence="1" type="ORF">GCM10011342_13880</name>
</gene>